<accession>A0AAN7WAS0</accession>
<dbReference type="AlphaFoldDB" id="A0AAN7WAS0"/>
<dbReference type="Proteomes" id="UP001310594">
    <property type="component" value="Unassembled WGS sequence"/>
</dbReference>
<evidence type="ECO:0000313" key="2">
    <source>
        <dbReference type="Proteomes" id="UP001310594"/>
    </source>
</evidence>
<dbReference type="Pfam" id="PF07927">
    <property type="entry name" value="HicA_toxin"/>
    <property type="match status" value="1"/>
</dbReference>
<reference evidence="1" key="1">
    <citation type="submission" date="2023-08" db="EMBL/GenBank/DDBJ databases">
        <title>Black Yeasts Isolated from many extreme environments.</title>
        <authorList>
            <person name="Coleine C."/>
            <person name="Stajich J.E."/>
            <person name="Selbmann L."/>
        </authorList>
    </citation>
    <scope>NUCLEOTIDE SEQUENCE</scope>
    <source>
        <strain evidence="1">CCFEE 5810</strain>
    </source>
</reference>
<proteinExistence type="predicted"/>
<dbReference type="PANTHER" id="PTHR40788">
    <property type="entry name" value="CLR5 DOMAIN-CONTAINING PROTEIN-RELATED"/>
    <property type="match status" value="1"/>
</dbReference>
<dbReference type="PANTHER" id="PTHR40788:SF1">
    <property type="entry name" value="IPA PROTEIN"/>
    <property type="match status" value="1"/>
</dbReference>
<name>A0AAN7WAS0_9PEZI</name>
<organism evidence="1 2">
    <name type="scientific">Elasticomyces elasticus</name>
    <dbReference type="NCBI Taxonomy" id="574655"/>
    <lineage>
        <taxon>Eukaryota</taxon>
        <taxon>Fungi</taxon>
        <taxon>Dikarya</taxon>
        <taxon>Ascomycota</taxon>
        <taxon>Pezizomycotina</taxon>
        <taxon>Dothideomycetes</taxon>
        <taxon>Dothideomycetidae</taxon>
        <taxon>Mycosphaerellales</taxon>
        <taxon>Teratosphaeriaceae</taxon>
        <taxon>Elasticomyces</taxon>
    </lineage>
</organism>
<protein>
    <submittedName>
        <fullName evidence="1">Uncharacterized protein</fullName>
    </submittedName>
</protein>
<gene>
    <name evidence="1" type="ORF">LTR97_009667</name>
</gene>
<dbReference type="InterPro" id="IPR012933">
    <property type="entry name" value="HicA_mRNA_interferase"/>
</dbReference>
<dbReference type="EMBL" id="JAVRQU010000016">
    <property type="protein sequence ID" value="KAK5694048.1"/>
    <property type="molecule type" value="Genomic_DNA"/>
</dbReference>
<sequence>MDLLTESAKVIPYGQDPTKYLSDQYGGRPLAMNKPGPEHRIYRAPHDVLGCVPDCHVCSKHYRPTVEQVIDSRVYEGDLDDSTAQLIAYTHTEAIAQDRKYLQQEIEKHGNAILNRWTKKNEKQRQELVRAAIPEIFEKKIPQAHIFYAPGHLEWRPRRRYRKTYLLPYLTIENLCDTKLKLPSLLHNRALRTPDEWVMFDSEQFRDAYTRGNTSLKYNPHCVVMYGDSYGKLYRGVAASAAQADLLGHLRKITEKLVEDCTVESGCAKWTKTIEGGLKSPGSQEIWASFGVQPFQEPPSFDPAAMLELAQNQQAVAEDELWLLQTDLSYAHSRVSNLRKLDFFGFVGETPEAEASWKFVAAEIINVASNRAMMWRWIKQELRYIITLQAPISSDQPVPPDYGLTISSFYRLVKNFISQRLEYSKTWLASYPGIQEHYEIIQDPKIGRALRLKRIDGKVPTHAHMFRNDLFYWVIYQLYHTDRRYSVDTDMSFQLGVLDDWYAAASKDEKVKVDPRLYATLTDLAGMQRILSSLRCHRPFCTPVDAETAKRTQSDRDDTLVTWRDCRGAHAEPKKGWLERAGALLKVFFDVGLPKGARDELWLAKADESRAALQAFWDAMHANWSDVTLSMDRSRAEIEYSLDMLQQGLHPRHLAEVQKERAAILERCRPSSVSSVMPVLPDWAANSSLPAGPASFKKAGAQGTAVVQDTVDVSIAEEIAKVKIADPSTDLKLVVTVNKESLKFFDMMFGVTGHTGTVRWQRFVSAMVDAGCAAISNGGSAVTFKHSSGSIAFHRPHPEDEIVPDLLRIMGKRLKKRLGWSVEIFVEGTKGGAKA</sequence>
<dbReference type="GO" id="GO:0003729">
    <property type="term" value="F:mRNA binding"/>
    <property type="evidence" value="ECO:0007669"/>
    <property type="project" value="InterPro"/>
</dbReference>
<comment type="caution">
    <text evidence="1">The sequence shown here is derived from an EMBL/GenBank/DDBJ whole genome shotgun (WGS) entry which is preliminary data.</text>
</comment>
<evidence type="ECO:0000313" key="1">
    <source>
        <dbReference type="EMBL" id="KAK5694048.1"/>
    </source>
</evidence>